<dbReference type="Gene3D" id="3.40.630.30">
    <property type="match status" value="1"/>
</dbReference>
<comment type="similarity">
    <text evidence="3">Belongs to the acetyltransferase family. RimJ subfamily.</text>
</comment>
<dbReference type="InterPro" id="IPR000182">
    <property type="entry name" value="GNAT_dom"/>
</dbReference>
<evidence type="ECO:0000313" key="6">
    <source>
        <dbReference type="Proteomes" id="UP000238217"/>
    </source>
</evidence>
<evidence type="ECO:0000259" key="4">
    <source>
        <dbReference type="PROSITE" id="PS51186"/>
    </source>
</evidence>
<evidence type="ECO:0000256" key="2">
    <source>
        <dbReference type="ARBA" id="ARBA00023315"/>
    </source>
</evidence>
<dbReference type="PANTHER" id="PTHR43792:SF8">
    <property type="entry name" value="[RIBOSOMAL PROTEIN US5]-ALANINE N-ACETYLTRANSFERASE"/>
    <property type="match status" value="1"/>
</dbReference>
<dbReference type="GO" id="GO:0008999">
    <property type="term" value="F:protein-N-terminal-alanine acetyltransferase activity"/>
    <property type="evidence" value="ECO:0007669"/>
    <property type="project" value="TreeGrafter"/>
</dbReference>
<dbReference type="InterPro" id="IPR051531">
    <property type="entry name" value="N-acetyltransferase"/>
</dbReference>
<comment type="caution">
    <text evidence="5">The sequence shown here is derived from an EMBL/GenBank/DDBJ whole genome shotgun (WGS) entry which is preliminary data.</text>
</comment>
<evidence type="ECO:0000256" key="1">
    <source>
        <dbReference type="ARBA" id="ARBA00022679"/>
    </source>
</evidence>
<proteinExistence type="inferred from homology"/>
<dbReference type="SUPFAM" id="SSF55729">
    <property type="entry name" value="Acyl-CoA N-acyltransferases (Nat)"/>
    <property type="match status" value="1"/>
</dbReference>
<keyword evidence="6" id="KW-1185">Reference proteome</keyword>
<sequence>MRLFSGRNHAWPVSPAVQTPAGRVELRPLTLQDEHRFMALRVLNTQWLQPWDATTPEDPDPRDSASSFRQMARNLTRSAQAVTHLPWLIWFTPAGEAARLVGQLTVGPIIGGSARTTSLGYWLDEGHAGQGITPMAVALAVDHLFFERSLHRVEVAVRPENAASLRVVEKLGFREEGLRLRFLHIHGAWRDHRCFALTREEIGEGLVARCRGSQSGVG</sequence>
<dbReference type="PANTHER" id="PTHR43792">
    <property type="entry name" value="GNAT FAMILY, PUTATIVE (AFU_ORTHOLOGUE AFUA_3G00765)-RELATED-RELATED"/>
    <property type="match status" value="1"/>
</dbReference>
<evidence type="ECO:0000313" key="5">
    <source>
        <dbReference type="EMBL" id="PRZ12776.1"/>
    </source>
</evidence>
<evidence type="ECO:0000256" key="3">
    <source>
        <dbReference type="ARBA" id="ARBA00038502"/>
    </source>
</evidence>
<keyword evidence="1 5" id="KW-0808">Transferase</keyword>
<protein>
    <submittedName>
        <fullName evidence="5">Ribosomal-protein-alanine N-acetyltransferase</fullName>
    </submittedName>
</protein>
<dbReference type="EMBL" id="PVTY01000018">
    <property type="protein sequence ID" value="PRZ12776.1"/>
    <property type="molecule type" value="Genomic_DNA"/>
</dbReference>
<name>A0A2T0YD78_9MICC</name>
<feature type="domain" description="N-acetyltransferase" evidence="4">
    <location>
        <begin position="38"/>
        <end position="200"/>
    </location>
</feature>
<accession>A0A2T0YD78</accession>
<organism evidence="5 6">
    <name type="scientific">Nesterenkonia sandarakina</name>
    <dbReference type="NCBI Taxonomy" id="272918"/>
    <lineage>
        <taxon>Bacteria</taxon>
        <taxon>Bacillati</taxon>
        <taxon>Actinomycetota</taxon>
        <taxon>Actinomycetes</taxon>
        <taxon>Micrococcales</taxon>
        <taxon>Micrococcaceae</taxon>
        <taxon>Nesterenkonia</taxon>
    </lineage>
</organism>
<reference evidence="5 6" key="1">
    <citation type="submission" date="2018-03" db="EMBL/GenBank/DDBJ databases">
        <title>Comparative analysis of microorganisms from saline springs in Andes Mountain Range, Colombia.</title>
        <authorList>
            <person name="Rubin E."/>
        </authorList>
    </citation>
    <scope>NUCLEOTIDE SEQUENCE [LARGE SCALE GENOMIC DNA]</scope>
    <source>
        <strain evidence="5 6">CG 35</strain>
    </source>
</reference>
<gene>
    <name evidence="5" type="ORF">BCL67_11824</name>
</gene>
<dbReference type="PROSITE" id="PS51186">
    <property type="entry name" value="GNAT"/>
    <property type="match status" value="1"/>
</dbReference>
<dbReference type="GO" id="GO:0005737">
    <property type="term" value="C:cytoplasm"/>
    <property type="evidence" value="ECO:0007669"/>
    <property type="project" value="TreeGrafter"/>
</dbReference>
<dbReference type="InterPro" id="IPR016181">
    <property type="entry name" value="Acyl_CoA_acyltransferase"/>
</dbReference>
<dbReference type="Proteomes" id="UP000238217">
    <property type="component" value="Unassembled WGS sequence"/>
</dbReference>
<keyword evidence="2" id="KW-0012">Acyltransferase</keyword>
<dbReference type="Pfam" id="PF13302">
    <property type="entry name" value="Acetyltransf_3"/>
    <property type="match status" value="1"/>
</dbReference>
<dbReference type="AlphaFoldDB" id="A0A2T0YD78"/>
<dbReference type="OrthoDB" id="5242221at2"/>